<dbReference type="Proteomes" id="UP000646426">
    <property type="component" value="Unassembled WGS sequence"/>
</dbReference>
<keyword evidence="7 8" id="KW-0472">Membrane</keyword>
<dbReference type="InterPro" id="IPR000515">
    <property type="entry name" value="MetI-like"/>
</dbReference>
<evidence type="ECO:0000259" key="9">
    <source>
        <dbReference type="PROSITE" id="PS50928"/>
    </source>
</evidence>
<comment type="similarity">
    <text evidence="8">Belongs to the binding-protein-dependent transport system permease family.</text>
</comment>
<feature type="domain" description="ABC transmembrane type-1" evidence="9">
    <location>
        <begin position="88"/>
        <end position="278"/>
    </location>
</feature>
<dbReference type="GO" id="GO:0005886">
    <property type="term" value="C:plasma membrane"/>
    <property type="evidence" value="ECO:0007669"/>
    <property type="project" value="UniProtKB-SubCell"/>
</dbReference>
<dbReference type="PANTHER" id="PTHR43386">
    <property type="entry name" value="OLIGOPEPTIDE TRANSPORT SYSTEM PERMEASE PROTEIN APPC"/>
    <property type="match status" value="1"/>
</dbReference>
<evidence type="ECO:0000256" key="3">
    <source>
        <dbReference type="ARBA" id="ARBA00022475"/>
    </source>
</evidence>
<keyword evidence="11" id="KW-1185">Reference proteome</keyword>
<keyword evidence="5 8" id="KW-0812">Transmembrane</keyword>
<evidence type="ECO:0000313" key="11">
    <source>
        <dbReference type="Proteomes" id="UP000646426"/>
    </source>
</evidence>
<evidence type="ECO:0000256" key="4">
    <source>
        <dbReference type="ARBA" id="ARBA00022519"/>
    </source>
</evidence>
<dbReference type="CDD" id="cd06261">
    <property type="entry name" value="TM_PBP2"/>
    <property type="match status" value="1"/>
</dbReference>
<protein>
    <submittedName>
        <fullName evidence="10">Peptide ABC transporter permease</fullName>
    </submittedName>
</protein>
<evidence type="ECO:0000256" key="5">
    <source>
        <dbReference type="ARBA" id="ARBA00022692"/>
    </source>
</evidence>
<evidence type="ECO:0000313" key="10">
    <source>
        <dbReference type="EMBL" id="GHA81924.1"/>
    </source>
</evidence>
<proteinExistence type="inferred from homology"/>
<keyword evidence="6 8" id="KW-1133">Transmembrane helix</keyword>
<comment type="subcellular location">
    <subcellularLocation>
        <location evidence="1">Cell inner membrane</location>
        <topology evidence="1">Multi-pass membrane protein</topology>
    </subcellularLocation>
    <subcellularLocation>
        <location evidence="8">Cell membrane</location>
        <topology evidence="8">Multi-pass membrane protein</topology>
    </subcellularLocation>
</comment>
<evidence type="ECO:0000256" key="6">
    <source>
        <dbReference type="ARBA" id="ARBA00022989"/>
    </source>
</evidence>
<sequence>MQAGRGSNAGRLRDNPSMLMSRLPPIARLCLAGLGVLAALCAFGPPLVGLDPHAPDWDALSVAPGAAGHWLGTDAIGRDVLARTLAGGRLSLTVGLLSSIVALGLGLTFGAIAGLAGGRVERAMVRVLDVLSAIPFLLVVILLLTLFERSLTLLLLAIGGYVWVDLARVMRAEAARLREAPFVLAAHAAGARFDQRLRWHVLPHLLPLAFVYLGLILPQAILVESFLGFLGLSVDEPAASWGTLLAEGVQELDAAPWTLLFPAGFLVATLALFQFLGDGLRDWLDVQRPRESAAA</sequence>
<organism evidence="10 11">
    <name type="scientific">Cognatilysobacter bugurensis</name>
    <dbReference type="NCBI Taxonomy" id="543356"/>
    <lineage>
        <taxon>Bacteria</taxon>
        <taxon>Pseudomonadati</taxon>
        <taxon>Pseudomonadota</taxon>
        <taxon>Gammaproteobacteria</taxon>
        <taxon>Lysobacterales</taxon>
        <taxon>Lysobacteraceae</taxon>
        <taxon>Cognatilysobacter</taxon>
    </lineage>
</organism>
<dbReference type="InterPro" id="IPR035906">
    <property type="entry name" value="MetI-like_sf"/>
</dbReference>
<keyword evidence="4" id="KW-0997">Cell inner membrane</keyword>
<evidence type="ECO:0000256" key="8">
    <source>
        <dbReference type="RuleBase" id="RU363032"/>
    </source>
</evidence>
<feature type="transmembrane region" description="Helical" evidence="8">
    <location>
        <begin position="153"/>
        <end position="170"/>
    </location>
</feature>
<dbReference type="PROSITE" id="PS50928">
    <property type="entry name" value="ABC_TM1"/>
    <property type="match status" value="1"/>
</dbReference>
<accession>A0A918T0F4</accession>
<dbReference type="Gene3D" id="1.10.3720.10">
    <property type="entry name" value="MetI-like"/>
    <property type="match status" value="1"/>
</dbReference>
<gene>
    <name evidence="10" type="primary">oppC</name>
    <name evidence="10" type="ORF">GCM10007067_19770</name>
</gene>
<feature type="transmembrane region" description="Helical" evidence="8">
    <location>
        <begin position="254"/>
        <end position="273"/>
    </location>
</feature>
<reference evidence="10" key="1">
    <citation type="journal article" date="2014" name="Int. J. Syst. Evol. Microbiol.">
        <title>Complete genome sequence of Corynebacterium casei LMG S-19264T (=DSM 44701T), isolated from a smear-ripened cheese.</title>
        <authorList>
            <consortium name="US DOE Joint Genome Institute (JGI-PGF)"/>
            <person name="Walter F."/>
            <person name="Albersmeier A."/>
            <person name="Kalinowski J."/>
            <person name="Ruckert C."/>
        </authorList>
    </citation>
    <scope>NUCLEOTIDE SEQUENCE</scope>
    <source>
        <strain evidence="10">KCTC 23077</strain>
    </source>
</reference>
<evidence type="ECO:0000256" key="2">
    <source>
        <dbReference type="ARBA" id="ARBA00022448"/>
    </source>
</evidence>
<name>A0A918T0F4_9GAMM</name>
<dbReference type="SUPFAM" id="SSF161098">
    <property type="entry name" value="MetI-like"/>
    <property type="match status" value="1"/>
</dbReference>
<keyword evidence="3" id="KW-1003">Cell membrane</keyword>
<feature type="transmembrane region" description="Helical" evidence="8">
    <location>
        <begin position="205"/>
        <end position="234"/>
    </location>
</feature>
<dbReference type="InterPro" id="IPR050366">
    <property type="entry name" value="BP-dependent_transpt_permease"/>
</dbReference>
<dbReference type="AlphaFoldDB" id="A0A918T0F4"/>
<comment type="caution">
    <text evidence="10">The sequence shown here is derived from an EMBL/GenBank/DDBJ whole genome shotgun (WGS) entry which is preliminary data.</text>
</comment>
<dbReference type="Pfam" id="PF00528">
    <property type="entry name" value="BPD_transp_1"/>
    <property type="match status" value="1"/>
</dbReference>
<dbReference type="GO" id="GO:0055085">
    <property type="term" value="P:transmembrane transport"/>
    <property type="evidence" value="ECO:0007669"/>
    <property type="project" value="InterPro"/>
</dbReference>
<reference evidence="10" key="2">
    <citation type="submission" date="2020-09" db="EMBL/GenBank/DDBJ databases">
        <authorList>
            <person name="Sun Q."/>
            <person name="Kim S."/>
        </authorList>
    </citation>
    <scope>NUCLEOTIDE SEQUENCE</scope>
    <source>
        <strain evidence="10">KCTC 23077</strain>
    </source>
</reference>
<keyword evidence="2 8" id="KW-0813">Transport</keyword>
<evidence type="ECO:0000256" key="1">
    <source>
        <dbReference type="ARBA" id="ARBA00004429"/>
    </source>
</evidence>
<dbReference type="EMBL" id="BMYD01000003">
    <property type="protein sequence ID" value="GHA81924.1"/>
    <property type="molecule type" value="Genomic_DNA"/>
</dbReference>
<feature type="transmembrane region" description="Helical" evidence="8">
    <location>
        <begin position="127"/>
        <end position="147"/>
    </location>
</feature>
<evidence type="ECO:0000256" key="7">
    <source>
        <dbReference type="ARBA" id="ARBA00023136"/>
    </source>
</evidence>
<feature type="transmembrane region" description="Helical" evidence="8">
    <location>
        <begin position="90"/>
        <end position="115"/>
    </location>
</feature>
<dbReference type="PANTHER" id="PTHR43386:SF2">
    <property type="entry name" value="OLIGOPEPTIDE TRANSPORT SYSTEM PERMEASE PROTEIN OPPC"/>
    <property type="match status" value="1"/>
</dbReference>